<dbReference type="AlphaFoldDB" id="A0A4Y8MRK4"/>
<dbReference type="Proteomes" id="UP000297385">
    <property type="component" value="Unassembled WGS sequence"/>
</dbReference>
<sequence>MSVDLDPPYPDEPLFSVVARYMVDVDVGDKVRFLKNLFGYQQRLSVTLAYGLERVAEETRHVWALSSDELAEQRTLYPYYAALLPMPFRDALLVAMRQKQQKPSPLVVHSTLRFCEGCRAADRASGRPEYWRRSHLLPGVVLCPEHGRWLTEISSNDLHFLTSWPTLQLLPAKDVLPIALDLNAAQLDACQRVTRASVWLLHNHVSTDVGAALAQFKATAWTAGFTFGPHDVDCRRLTRHFIEFYGEPYLYHIGSLPVLGNNNWLAKAVNGRLPPRFTIRAVLVVIFMASLHERDSGLAWPLCPNELACHGPGHIVERRQYHKKAGRFSGKCSCGFRFTYSFTEAGIPQDVRPTVYGHSHAELARSLEDTGATLAHIADVIGASPQVVSRLLKKRSPVRGF</sequence>
<accession>A0A4Y8MRK4</accession>
<dbReference type="Pfam" id="PF15978">
    <property type="entry name" value="TnsD"/>
    <property type="match status" value="1"/>
</dbReference>
<dbReference type="Pfam" id="PF06527">
    <property type="entry name" value="TniQ"/>
    <property type="match status" value="1"/>
</dbReference>
<dbReference type="InterPro" id="IPR032750">
    <property type="entry name" value="TnsD_C"/>
</dbReference>
<evidence type="ECO:0000313" key="4">
    <source>
        <dbReference type="Proteomes" id="UP000297385"/>
    </source>
</evidence>
<evidence type="ECO:0000313" key="3">
    <source>
        <dbReference type="EMBL" id="TFE40038.1"/>
    </source>
</evidence>
<protein>
    <submittedName>
        <fullName evidence="3">Uncharacterized protein</fullName>
    </submittedName>
</protein>
<organism evidence="3 4">
    <name type="scientific">Paraburkholderia dipogonis</name>
    <dbReference type="NCBI Taxonomy" id="1211383"/>
    <lineage>
        <taxon>Bacteria</taxon>
        <taxon>Pseudomonadati</taxon>
        <taxon>Pseudomonadota</taxon>
        <taxon>Betaproteobacteria</taxon>
        <taxon>Burkholderiales</taxon>
        <taxon>Burkholderiaceae</taxon>
        <taxon>Paraburkholderia</taxon>
    </lineage>
</organism>
<dbReference type="RefSeq" id="WP_134461504.1">
    <property type="nucleotide sequence ID" value="NZ_JBHSSZ010000006.1"/>
</dbReference>
<evidence type="ECO:0000259" key="1">
    <source>
        <dbReference type="Pfam" id="PF06527"/>
    </source>
</evidence>
<comment type="caution">
    <text evidence="3">The sequence shown here is derived from an EMBL/GenBank/DDBJ whole genome shotgun (WGS) entry which is preliminary data.</text>
</comment>
<dbReference type="EMBL" id="SNVI01000002">
    <property type="protein sequence ID" value="TFE40038.1"/>
    <property type="molecule type" value="Genomic_DNA"/>
</dbReference>
<evidence type="ECO:0000259" key="2">
    <source>
        <dbReference type="Pfam" id="PF15978"/>
    </source>
</evidence>
<feature type="domain" description="Transposon Tn7 transposition protein TnsD C-terminal" evidence="2">
    <location>
        <begin position="196"/>
        <end position="396"/>
    </location>
</feature>
<feature type="domain" description="TniQ" evidence="1">
    <location>
        <begin position="7"/>
        <end position="148"/>
    </location>
</feature>
<proteinExistence type="predicted"/>
<reference evidence="3 4" key="1">
    <citation type="submission" date="2019-03" db="EMBL/GenBank/DDBJ databases">
        <title>Complete Genome Sequence of Paraburkholderia dipogonis ICMP 19430T, a Nitrogen-fixing Symbiont of the South African Invasive Legume Dipogon lignosus in New Zealand.</title>
        <authorList>
            <person name="De Meyer S.E."/>
        </authorList>
    </citation>
    <scope>NUCLEOTIDE SEQUENCE [LARGE SCALE GENOMIC DNA]</scope>
    <source>
        <strain evidence="3 4">ICMP 19430</strain>
    </source>
</reference>
<gene>
    <name evidence="3" type="ORF">E2553_24950</name>
</gene>
<dbReference type="InterPro" id="IPR009492">
    <property type="entry name" value="TniQ"/>
</dbReference>
<name>A0A4Y8MRK4_9BURK</name>
<dbReference type="GeneID" id="97303126"/>